<dbReference type="Pfam" id="PF17762">
    <property type="entry name" value="HTH_ParB"/>
    <property type="match status" value="1"/>
</dbReference>
<evidence type="ECO:0000313" key="6">
    <source>
        <dbReference type="EMBL" id="SQF41318.1"/>
    </source>
</evidence>
<dbReference type="GO" id="GO:0009295">
    <property type="term" value="C:nucleoid"/>
    <property type="evidence" value="ECO:0007669"/>
    <property type="project" value="UniProtKB-SubCell"/>
</dbReference>
<dbReference type="InterPro" id="IPR003115">
    <property type="entry name" value="ParB_N"/>
</dbReference>
<protein>
    <submittedName>
        <fullName evidence="6">SpoJ</fullName>
    </submittedName>
</protein>
<name>A0A2X3VPE1_9STRE</name>
<keyword evidence="4" id="KW-0238">DNA-binding</keyword>
<evidence type="ECO:0000313" key="7">
    <source>
        <dbReference type="Proteomes" id="UP000249495"/>
    </source>
</evidence>
<evidence type="ECO:0000256" key="2">
    <source>
        <dbReference type="ARBA" id="ARBA00006295"/>
    </source>
</evidence>
<keyword evidence="3" id="KW-0159">Chromosome partition</keyword>
<dbReference type="PANTHER" id="PTHR33375:SF1">
    <property type="entry name" value="CHROMOSOME-PARTITIONING PROTEIN PARB-RELATED"/>
    <property type="match status" value="1"/>
</dbReference>
<dbReference type="RefSeq" id="WP_018030410.1">
    <property type="nucleotide sequence ID" value="NZ_LS483343.1"/>
</dbReference>
<dbReference type="OrthoDB" id="9802051at2"/>
<dbReference type="AlphaFoldDB" id="A0A2X3VPE1"/>
<evidence type="ECO:0000256" key="1">
    <source>
        <dbReference type="ARBA" id="ARBA00004453"/>
    </source>
</evidence>
<accession>A0A2X3VPE1</accession>
<evidence type="ECO:0000259" key="5">
    <source>
        <dbReference type="SMART" id="SM00470"/>
    </source>
</evidence>
<dbReference type="SMART" id="SM00470">
    <property type="entry name" value="ParB"/>
    <property type="match status" value="1"/>
</dbReference>
<evidence type="ECO:0000256" key="3">
    <source>
        <dbReference type="ARBA" id="ARBA00022829"/>
    </source>
</evidence>
<dbReference type="KEGG" id="sfer:NCTC12278_01923"/>
<dbReference type="GO" id="GO:0003677">
    <property type="term" value="F:DNA binding"/>
    <property type="evidence" value="ECO:0007669"/>
    <property type="project" value="UniProtKB-KW"/>
</dbReference>
<reference evidence="6 7" key="1">
    <citation type="submission" date="2018-06" db="EMBL/GenBank/DDBJ databases">
        <authorList>
            <consortium name="Pathogen Informatics"/>
            <person name="Doyle S."/>
        </authorList>
    </citation>
    <scope>NUCLEOTIDE SEQUENCE [LARGE SCALE GENOMIC DNA]</scope>
    <source>
        <strain evidence="6 7">NCTC12278</strain>
    </source>
</reference>
<dbReference type="GO" id="GO:0005694">
    <property type="term" value="C:chromosome"/>
    <property type="evidence" value="ECO:0007669"/>
    <property type="project" value="TreeGrafter"/>
</dbReference>
<dbReference type="STRING" id="1123303.GCA_000372425_01082"/>
<comment type="similarity">
    <text evidence="2">Belongs to the ParB family.</text>
</comment>
<dbReference type="InterPro" id="IPR036086">
    <property type="entry name" value="ParB/Sulfiredoxin_sf"/>
</dbReference>
<proteinExistence type="inferred from homology"/>
<dbReference type="GO" id="GO:0007059">
    <property type="term" value="P:chromosome segregation"/>
    <property type="evidence" value="ECO:0007669"/>
    <property type="project" value="UniProtKB-KW"/>
</dbReference>
<dbReference type="Proteomes" id="UP000249495">
    <property type="component" value="Chromosome 1"/>
</dbReference>
<gene>
    <name evidence="6" type="primary">parB</name>
    <name evidence="6" type="ORF">NCTC12278_01923</name>
</gene>
<sequence length="256" mass="29586">MPETFDKLNLNAINPNPYQPRRQFNQEALEELAQSIKENGLIQPIIVRKSNILGYELIAGERRWRAAKIAGLEKIPVIIKTISDQDSMKQAIIENLQRDNLNPIEEAKAYQQLLDKTQMTHEELAQIMGKSRPYITNSLRLLTLPRQLQEALEKQQISQGHARLLLNLTKEEQTYWYQQIITNKLSVRQIENHLKQNRKKNPSQKPTDLFSLQQAKELSQLLGLPVQISKNKQGQGQVKISFSSLEDFDRIINSLK</sequence>
<dbReference type="InterPro" id="IPR050336">
    <property type="entry name" value="Chromosome_partition/occlusion"/>
</dbReference>
<dbReference type="GO" id="GO:0045881">
    <property type="term" value="P:positive regulation of sporulation resulting in formation of a cellular spore"/>
    <property type="evidence" value="ECO:0007669"/>
    <property type="project" value="TreeGrafter"/>
</dbReference>
<dbReference type="FunFam" id="1.10.10.2830:FF:000001">
    <property type="entry name" value="Chromosome partitioning protein ParB"/>
    <property type="match status" value="1"/>
</dbReference>
<dbReference type="Pfam" id="PF02195">
    <property type="entry name" value="ParB_N"/>
    <property type="match status" value="1"/>
</dbReference>
<organism evidence="6 7">
    <name type="scientific">Streptococcus ferus</name>
    <dbReference type="NCBI Taxonomy" id="1345"/>
    <lineage>
        <taxon>Bacteria</taxon>
        <taxon>Bacillati</taxon>
        <taxon>Bacillota</taxon>
        <taxon>Bacilli</taxon>
        <taxon>Lactobacillales</taxon>
        <taxon>Streptococcaceae</taxon>
        <taxon>Streptococcus</taxon>
    </lineage>
</organism>
<dbReference type="CDD" id="cd16393">
    <property type="entry name" value="SPO0J_N"/>
    <property type="match status" value="1"/>
</dbReference>
<dbReference type="InterPro" id="IPR004437">
    <property type="entry name" value="ParB/RepB/Spo0J"/>
</dbReference>
<evidence type="ECO:0000256" key="4">
    <source>
        <dbReference type="ARBA" id="ARBA00023125"/>
    </source>
</evidence>
<dbReference type="InterPro" id="IPR057240">
    <property type="entry name" value="ParB_dimer_C"/>
</dbReference>
<dbReference type="PANTHER" id="PTHR33375">
    <property type="entry name" value="CHROMOSOME-PARTITIONING PROTEIN PARB-RELATED"/>
    <property type="match status" value="1"/>
</dbReference>
<keyword evidence="7" id="KW-1185">Reference proteome</keyword>
<dbReference type="FunFam" id="3.90.1530.30:FF:000001">
    <property type="entry name" value="Chromosome partitioning protein ParB"/>
    <property type="match status" value="1"/>
</dbReference>
<dbReference type="InterPro" id="IPR041468">
    <property type="entry name" value="HTH_ParB/Spo0J"/>
</dbReference>
<comment type="subcellular location">
    <subcellularLocation>
        <location evidence="1">Cytoplasm</location>
        <location evidence="1">Nucleoid</location>
    </subcellularLocation>
</comment>
<dbReference type="EMBL" id="LS483343">
    <property type="protein sequence ID" value="SQF41318.1"/>
    <property type="molecule type" value="Genomic_DNA"/>
</dbReference>
<feature type="domain" description="ParB-like N-terminal" evidence="5">
    <location>
        <begin position="6"/>
        <end position="96"/>
    </location>
</feature>
<dbReference type="Pfam" id="PF23552">
    <property type="entry name" value="ParB_C"/>
    <property type="match status" value="1"/>
</dbReference>
<dbReference type="Gene3D" id="3.90.1530.30">
    <property type="match status" value="1"/>
</dbReference>
<dbReference type="Gene3D" id="1.10.10.2830">
    <property type="match status" value="1"/>
</dbReference>
<dbReference type="SUPFAM" id="SSF110849">
    <property type="entry name" value="ParB/Sulfiredoxin"/>
    <property type="match status" value="1"/>
</dbReference>
<dbReference type="NCBIfam" id="TIGR00180">
    <property type="entry name" value="parB_part"/>
    <property type="match status" value="1"/>
</dbReference>